<evidence type="ECO:0000313" key="12">
    <source>
        <dbReference type="Proteomes" id="UP000032721"/>
    </source>
</evidence>
<dbReference type="InterPro" id="IPR003004">
    <property type="entry name" value="GspF/PilC"/>
</dbReference>
<dbReference type="Proteomes" id="UP000324170">
    <property type="component" value="Unassembled WGS sequence"/>
</dbReference>
<dbReference type="InterPro" id="IPR018076">
    <property type="entry name" value="T2SS_GspF_dom"/>
</dbReference>
<evidence type="ECO:0000256" key="8">
    <source>
        <dbReference type="SAM" id="Phobius"/>
    </source>
</evidence>
<evidence type="ECO:0000256" key="2">
    <source>
        <dbReference type="ARBA" id="ARBA00005745"/>
    </source>
</evidence>
<dbReference type="InterPro" id="IPR042094">
    <property type="entry name" value="T2SS_GspF_sf"/>
</dbReference>
<comment type="similarity">
    <text evidence="2">Belongs to the GSP F family.</text>
</comment>
<evidence type="ECO:0000313" key="13">
    <source>
        <dbReference type="Proteomes" id="UP000324170"/>
    </source>
</evidence>
<dbReference type="HOGENOM" id="CLU_035032_2_0_6"/>
<accession>A0A068QVA4</accession>
<evidence type="ECO:0000259" key="9">
    <source>
        <dbReference type="Pfam" id="PF00482"/>
    </source>
</evidence>
<reference evidence="10 12" key="1">
    <citation type="submission" date="2013-07" db="EMBL/GenBank/DDBJ databases">
        <authorList>
            <person name="Genoscope - CEA"/>
        </authorList>
    </citation>
    <scope>NUCLEOTIDE SEQUENCE [LARGE SCALE GENOMIC DNA]</scope>
    <source>
        <strain evidence="10">FRM16</strain>
        <strain evidence="12">FRM16 / DSM 17909</strain>
    </source>
</reference>
<evidence type="ECO:0000256" key="5">
    <source>
        <dbReference type="ARBA" id="ARBA00022692"/>
    </source>
</evidence>
<dbReference type="PANTHER" id="PTHR30012">
    <property type="entry name" value="GENERAL SECRETION PATHWAY PROTEIN"/>
    <property type="match status" value="1"/>
</dbReference>
<keyword evidence="6 8" id="KW-1133">Transmembrane helix</keyword>
<evidence type="ECO:0000256" key="6">
    <source>
        <dbReference type="ARBA" id="ARBA00022989"/>
    </source>
</evidence>
<dbReference type="KEGG" id="xdo:XDD1_3005"/>
<name>A0A068QVA4_9GAMM</name>
<dbReference type="STRING" id="351671.XDD1_3005"/>
<dbReference type="NCBIfam" id="NF007861">
    <property type="entry name" value="PRK10573.1"/>
    <property type="match status" value="1"/>
</dbReference>
<dbReference type="EMBL" id="FO704550">
    <property type="protein sequence ID" value="CDG18704.1"/>
    <property type="molecule type" value="Genomic_DNA"/>
</dbReference>
<dbReference type="EMBL" id="VNHN01000009">
    <property type="protein sequence ID" value="TYP13168.1"/>
    <property type="molecule type" value="Genomic_DNA"/>
</dbReference>
<dbReference type="Pfam" id="PF00482">
    <property type="entry name" value="T2SSF"/>
    <property type="match status" value="2"/>
</dbReference>
<dbReference type="PRINTS" id="PR00812">
    <property type="entry name" value="BCTERIALGSPF"/>
</dbReference>
<feature type="domain" description="Type II secretion system protein GspF" evidence="9">
    <location>
        <begin position="64"/>
        <end position="187"/>
    </location>
</feature>
<dbReference type="FunFam" id="1.20.81.30:FF:000001">
    <property type="entry name" value="Type II secretion system protein F"/>
    <property type="match status" value="1"/>
</dbReference>
<keyword evidence="7 8" id="KW-0472">Membrane</keyword>
<keyword evidence="3" id="KW-1003">Cell membrane</keyword>
<evidence type="ECO:0000256" key="1">
    <source>
        <dbReference type="ARBA" id="ARBA00004429"/>
    </source>
</evidence>
<evidence type="ECO:0000256" key="7">
    <source>
        <dbReference type="ARBA" id="ARBA00023136"/>
    </source>
</evidence>
<dbReference type="Proteomes" id="UP000032721">
    <property type="component" value="Chromosome"/>
</dbReference>
<feature type="transmembrane region" description="Helical" evidence="8">
    <location>
        <begin position="371"/>
        <end position="391"/>
    </location>
</feature>
<evidence type="ECO:0000313" key="10">
    <source>
        <dbReference type="EMBL" id="CDG18704.1"/>
    </source>
</evidence>
<keyword evidence="5 8" id="KW-0812">Transmembrane</keyword>
<proteinExistence type="inferred from homology"/>
<dbReference type="OrthoDB" id="9805682at2"/>
<comment type="subcellular location">
    <subcellularLocation>
        <location evidence="1">Cell inner membrane</location>
        <topology evidence="1">Multi-pass membrane protein</topology>
    </subcellularLocation>
</comment>
<sequence>MKIEYIYQWQAINQNGKAIKGECIGHNKRSVFQHLSHLDLQPYTIKCKKIIYYSKKEMAYCLHFIHQLSTLLTSGIPLLKGLSILLQECKYALWRCVLVDMIQKIRQGESFSSTLAYYPKLFSPLFCQLIAVGEQTGQLENCCQLIINRLEQQNILKKKIQKAYRYPLIVAFVSLLVIILMLIFVLPEFRQVYASLNATLPLLTQWVLAGSDLLIHHGILLLLIILISLMSYLWLRHRFPIFKAKEKMLFLRLPIFKQLTIYQQANQIFHILFMTQKAGLTLMTGLECALNATQHPVFIAGVKSLHKQIQQGIPMSEALKQTAYFPSLCQQFVTIGEESGELELFLFSLAQWYQEKSINLADSLIQLLEPLLMLIMALIVGLLLLAMYLPIFQLGAILT</sequence>
<gene>
    <name evidence="10" type="primary">hofC</name>
    <name evidence="11" type="ORF">LY16_00828</name>
    <name evidence="10" type="ORF">XDD1_3005</name>
</gene>
<dbReference type="Gene3D" id="1.20.81.30">
    <property type="entry name" value="Type II secretion system (T2SS), domain F"/>
    <property type="match status" value="2"/>
</dbReference>
<evidence type="ECO:0000313" key="11">
    <source>
        <dbReference type="EMBL" id="TYP13168.1"/>
    </source>
</evidence>
<evidence type="ECO:0000256" key="4">
    <source>
        <dbReference type="ARBA" id="ARBA00022519"/>
    </source>
</evidence>
<dbReference type="PANTHER" id="PTHR30012:SF7">
    <property type="entry name" value="PROTEIN TRANSPORT PROTEIN HOFC HOMOLOG"/>
    <property type="match status" value="1"/>
</dbReference>
<feature type="transmembrane region" description="Helical" evidence="8">
    <location>
        <begin position="214"/>
        <end position="235"/>
    </location>
</feature>
<keyword evidence="13" id="KW-1185">Reference proteome</keyword>
<feature type="domain" description="Type II secretion system protein GspF" evidence="9">
    <location>
        <begin position="272"/>
        <end position="390"/>
    </location>
</feature>
<dbReference type="AlphaFoldDB" id="A0A068QVA4"/>
<organism evidence="10 12">
    <name type="scientific">Xenorhabdus doucetiae</name>
    <dbReference type="NCBI Taxonomy" id="351671"/>
    <lineage>
        <taxon>Bacteria</taxon>
        <taxon>Pseudomonadati</taxon>
        <taxon>Pseudomonadota</taxon>
        <taxon>Gammaproteobacteria</taxon>
        <taxon>Enterobacterales</taxon>
        <taxon>Morganellaceae</taxon>
        <taxon>Xenorhabdus</taxon>
    </lineage>
</organism>
<dbReference type="GO" id="GO:0005886">
    <property type="term" value="C:plasma membrane"/>
    <property type="evidence" value="ECO:0007669"/>
    <property type="project" value="UniProtKB-SubCell"/>
</dbReference>
<keyword evidence="4" id="KW-0997">Cell inner membrane</keyword>
<dbReference type="GO" id="GO:0015628">
    <property type="term" value="P:protein secretion by the type II secretion system"/>
    <property type="evidence" value="ECO:0007669"/>
    <property type="project" value="TreeGrafter"/>
</dbReference>
<evidence type="ECO:0000256" key="3">
    <source>
        <dbReference type="ARBA" id="ARBA00022475"/>
    </source>
</evidence>
<reference evidence="11 13" key="2">
    <citation type="submission" date="2019-07" db="EMBL/GenBank/DDBJ databases">
        <title>Genomic Encyclopedia of Type Strains, Phase I: the one thousand microbial genomes (KMG-I) project.</title>
        <authorList>
            <person name="Kyrpides N."/>
        </authorList>
    </citation>
    <scope>NUCLEOTIDE SEQUENCE [LARGE SCALE GENOMIC DNA]</scope>
    <source>
        <strain evidence="11 13">DSM 17909</strain>
    </source>
</reference>
<protein>
    <submittedName>
        <fullName evidence="10">Component in type IV pilin biogenesis, transmembrane protein</fullName>
    </submittedName>
    <submittedName>
        <fullName evidence="11">Protein transport protein HofC</fullName>
    </submittedName>
</protein>
<dbReference type="RefSeq" id="WP_045972067.1">
    <property type="nucleotide sequence ID" value="NZ_CAWMED010000001.1"/>
</dbReference>
<feature type="transmembrane region" description="Helical" evidence="8">
    <location>
        <begin position="166"/>
        <end position="186"/>
    </location>
</feature>